<dbReference type="EMBL" id="SMLB01000002">
    <property type="protein sequence ID" value="TDD72570.1"/>
    <property type="molecule type" value="Genomic_DNA"/>
</dbReference>
<evidence type="ECO:0000313" key="3">
    <source>
        <dbReference type="EMBL" id="TDD72570.1"/>
    </source>
</evidence>
<accession>A0A4R5ALQ8</accession>
<dbReference type="AlphaFoldDB" id="A0A4R5ALQ8"/>
<organism evidence="3 4">
    <name type="scientific">Jiangella aurantiaca</name>
    <dbReference type="NCBI Taxonomy" id="2530373"/>
    <lineage>
        <taxon>Bacteria</taxon>
        <taxon>Bacillati</taxon>
        <taxon>Actinomycetota</taxon>
        <taxon>Actinomycetes</taxon>
        <taxon>Jiangellales</taxon>
        <taxon>Jiangellaceae</taxon>
        <taxon>Jiangella</taxon>
    </lineage>
</organism>
<dbReference type="SUPFAM" id="SSF51735">
    <property type="entry name" value="NAD(P)-binding Rossmann-fold domains"/>
    <property type="match status" value="1"/>
</dbReference>
<proteinExistence type="inferred from homology"/>
<protein>
    <submittedName>
        <fullName evidence="3">SDR family NAD(P)-dependent oxidoreductase</fullName>
    </submittedName>
</protein>
<evidence type="ECO:0000256" key="1">
    <source>
        <dbReference type="ARBA" id="ARBA00006484"/>
    </source>
</evidence>
<dbReference type="Proteomes" id="UP000295217">
    <property type="component" value="Unassembled WGS sequence"/>
</dbReference>
<comment type="similarity">
    <text evidence="1">Belongs to the short-chain dehydrogenases/reductases (SDR) family.</text>
</comment>
<evidence type="ECO:0000256" key="2">
    <source>
        <dbReference type="ARBA" id="ARBA00023002"/>
    </source>
</evidence>
<dbReference type="InterPro" id="IPR002347">
    <property type="entry name" value="SDR_fam"/>
</dbReference>
<dbReference type="PANTHER" id="PTHR24320:SF274">
    <property type="entry name" value="CHAIN DEHYDROGENASE, PUTATIVE (AFU_ORTHOLOGUE AFUA_4G00440)-RELATED"/>
    <property type="match status" value="1"/>
</dbReference>
<dbReference type="Gene3D" id="3.40.50.720">
    <property type="entry name" value="NAD(P)-binding Rossmann-like Domain"/>
    <property type="match status" value="1"/>
</dbReference>
<dbReference type="InterPro" id="IPR036291">
    <property type="entry name" value="NAD(P)-bd_dom_sf"/>
</dbReference>
<dbReference type="RefSeq" id="WP_132101286.1">
    <property type="nucleotide sequence ID" value="NZ_SMLB01000002.1"/>
</dbReference>
<dbReference type="PRINTS" id="PR00081">
    <property type="entry name" value="GDHRDH"/>
</dbReference>
<reference evidence="3 4" key="1">
    <citation type="submission" date="2019-02" db="EMBL/GenBank/DDBJ databases">
        <title>Draft genome sequences of novel Actinobacteria.</title>
        <authorList>
            <person name="Sahin N."/>
            <person name="Ay H."/>
            <person name="Saygin H."/>
        </authorList>
    </citation>
    <scope>NUCLEOTIDE SEQUENCE [LARGE SCALE GENOMIC DNA]</scope>
    <source>
        <strain evidence="3 4">8K307</strain>
    </source>
</reference>
<gene>
    <name evidence="3" type="ORF">E1262_01530</name>
</gene>
<keyword evidence="2" id="KW-0560">Oxidoreductase</keyword>
<dbReference type="Pfam" id="PF00106">
    <property type="entry name" value="adh_short"/>
    <property type="match status" value="1"/>
</dbReference>
<dbReference type="PANTHER" id="PTHR24320">
    <property type="entry name" value="RETINOL DEHYDROGENASE"/>
    <property type="match status" value="1"/>
</dbReference>
<name>A0A4R5ALQ8_9ACTN</name>
<comment type="caution">
    <text evidence="3">The sequence shown here is derived from an EMBL/GenBank/DDBJ whole genome shotgun (WGS) entry which is preliminary data.</text>
</comment>
<dbReference type="OrthoDB" id="9785826at2"/>
<dbReference type="GO" id="GO:0016491">
    <property type="term" value="F:oxidoreductase activity"/>
    <property type="evidence" value="ECO:0007669"/>
    <property type="project" value="UniProtKB-KW"/>
</dbReference>
<sequence>MTAAADARCIPRALVTGSNDGIGAAVAHALVGEGYEVVRHARNRVRADDYLSDAPEGTQIAVGDFASLAETHDVARQAAALGPFDVVVHNAGTGAPPARELTADGIERTLQVNAVAPYLLTALMPPPERIVYVGSDSIRNTLLDLDDIQSGADWDQGAAYGRSKIALTALGLYVARHWPSRLVNVVHPGWVRSKMSGEAAPLSLEEGADTIVWLALARDPEALVSGELFFERAPARFNDQPHDPGIQEAVVAAFEQLTGVVLPKDPRPQPQR</sequence>
<keyword evidence="4" id="KW-1185">Reference proteome</keyword>
<evidence type="ECO:0000313" key="4">
    <source>
        <dbReference type="Proteomes" id="UP000295217"/>
    </source>
</evidence>